<proteinExistence type="predicted"/>
<organism evidence="1 2">
    <name type="scientific">Prochlorococcus marinus (strain MIT 9303)</name>
    <dbReference type="NCBI Taxonomy" id="59922"/>
    <lineage>
        <taxon>Bacteria</taxon>
        <taxon>Bacillati</taxon>
        <taxon>Cyanobacteriota</taxon>
        <taxon>Cyanophyceae</taxon>
        <taxon>Synechococcales</taxon>
        <taxon>Prochlorococcaceae</taxon>
        <taxon>Prochlorococcus</taxon>
    </lineage>
</organism>
<dbReference type="Proteomes" id="UP000002274">
    <property type="component" value="Chromosome"/>
</dbReference>
<accession>A2C9E9</accession>
<dbReference type="EMBL" id="CP000554">
    <property type="protein sequence ID" value="ABM78109.1"/>
    <property type="molecule type" value="Genomic_DNA"/>
</dbReference>
<sequence>MSIVLADMIKTGLWNDAWHGLIANQLLPDQCLYSPLMVGILFNGGIKPVQ</sequence>
<reference evidence="1 2" key="1">
    <citation type="journal article" date="2007" name="PLoS Genet.">
        <title>Patterns and implications of gene gain and loss in the evolution of Prochlorococcus.</title>
        <authorList>
            <person name="Kettler G.C."/>
            <person name="Martiny A.C."/>
            <person name="Huang K."/>
            <person name="Zucker J."/>
            <person name="Coleman M.L."/>
            <person name="Rodrigue S."/>
            <person name="Chen F."/>
            <person name="Lapidus A."/>
            <person name="Ferriera S."/>
            <person name="Johnson J."/>
            <person name="Steglich C."/>
            <person name="Church G.M."/>
            <person name="Richardson P."/>
            <person name="Chisholm S.W."/>
        </authorList>
    </citation>
    <scope>NUCLEOTIDE SEQUENCE [LARGE SCALE GENOMIC DNA]</scope>
    <source>
        <strain evidence="1 2">MIT 9303</strain>
    </source>
</reference>
<evidence type="ECO:0000313" key="1">
    <source>
        <dbReference type="EMBL" id="ABM78109.1"/>
    </source>
</evidence>
<dbReference type="HOGENOM" id="CLU_3203942_0_0_3"/>
<evidence type="ECO:0000313" key="2">
    <source>
        <dbReference type="Proteomes" id="UP000002274"/>
    </source>
</evidence>
<dbReference type="AlphaFoldDB" id="A2C9E9"/>
<protein>
    <submittedName>
        <fullName evidence="1">Uncharacterized protein</fullName>
    </submittedName>
</protein>
<dbReference type="KEGG" id="pmf:P9303_13621"/>
<name>A2C9E9_PROM3</name>
<gene>
    <name evidence="1" type="ordered locus">P9303_13621</name>
</gene>